<dbReference type="PANTHER" id="PTHR45674:SF4">
    <property type="entry name" value="DNA LIGASE 1"/>
    <property type="match status" value="1"/>
</dbReference>
<keyword evidence="3" id="KW-0812">Transmembrane</keyword>
<comment type="caution">
    <text evidence="5">The sequence shown here is derived from an EMBL/GenBank/DDBJ whole genome shotgun (WGS) entry which is preliminary data.</text>
</comment>
<feature type="domain" description="ATP-dependent DNA ligase family profile" evidence="4">
    <location>
        <begin position="44"/>
        <end position="170"/>
    </location>
</feature>
<keyword evidence="2" id="KW-0436">Ligase</keyword>
<name>A0ABU6Y6M5_9FABA</name>
<dbReference type="SUPFAM" id="SSF50249">
    <property type="entry name" value="Nucleic acid-binding proteins"/>
    <property type="match status" value="1"/>
</dbReference>
<gene>
    <name evidence="5" type="ORF">PIB30_013158</name>
</gene>
<protein>
    <recommendedName>
        <fullName evidence="4">ATP-dependent DNA ligase family profile domain-containing protein</fullName>
    </recommendedName>
</protein>
<evidence type="ECO:0000256" key="3">
    <source>
        <dbReference type="SAM" id="Phobius"/>
    </source>
</evidence>
<feature type="transmembrane region" description="Helical" evidence="3">
    <location>
        <begin position="181"/>
        <end position="206"/>
    </location>
</feature>
<sequence length="250" mass="28640">MNRVKKSTVSTFVLDCEIVGYDREKKTIRSFQELSGRLHKNVSMDNIKVDVCIFAFDILYLNGQSLLQDNLKIRREHLYASFEEETGVFEYATAITTNDIEEMQEFLDQAVASSCDSCEGLIIKTLVEDSTYEPSNRSNNWLKLKKDYLKNIGDSLDLVPIAAFHGRGKRFPRPGDHKECMVLFFLLAMTAIMKNFKVFVGLGISLRFPRFVRLRPDKEPEEATSSEQVKYNLHKFLHKLVAAKLGALVQ</sequence>
<reference evidence="5 6" key="1">
    <citation type="journal article" date="2023" name="Plants (Basel)">
        <title>Bridging the Gap: Combining Genomics and Transcriptomics Approaches to Understand Stylosanthes scabra, an Orphan Legume from the Brazilian Caatinga.</title>
        <authorList>
            <person name="Ferreira-Neto J.R.C."/>
            <person name="da Silva M.D."/>
            <person name="Binneck E."/>
            <person name="de Melo N.F."/>
            <person name="da Silva R.H."/>
            <person name="de Melo A.L.T.M."/>
            <person name="Pandolfi V."/>
            <person name="Bustamante F.O."/>
            <person name="Brasileiro-Vidal A.C."/>
            <person name="Benko-Iseppon A.M."/>
        </authorList>
    </citation>
    <scope>NUCLEOTIDE SEQUENCE [LARGE SCALE GENOMIC DNA]</scope>
    <source>
        <tissue evidence="5">Leaves</tissue>
    </source>
</reference>
<keyword evidence="3" id="KW-1133">Transmembrane helix</keyword>
<accession>A0ABU6Y6M5</accession>
<keyword evidence="3" id="KW-0472">Membrane</keyword>
<evidence type="ECO:0000313" key="5">
    <source>
        <dbReference type="EMBL" id="MED6204914.1"/>
    </source>
</evidence>
<dbReference type="CDD" id="cd07900">
    <property type="entry name" value="Adenylation_DNA_ligase_I_Euk"/>
    <property type="match status" value="1"/>
</dbReference>
<dbReference type="Pfam" id="PF01068">
    <property type="entry name" value="DNA_ligase_A_M"/>
    <property type="match status" value="1"/>
</dbReference>
<comment type="similarity">
    <text evidence="1">Belongs to the ATP-dependent DNA ligase family.</text>
</comment>
<keyword evidence="6" id="KW-1185">Reference proteome</keyword>
<dbReference type="Gene3D" id="3.30.470.30">
    <property type="entry name" value="DNA ligase/mRNA capping enzyme"/>
    <property type="match status" value="1"/>
</dbReference>
<evidence type="ECO:0000256" key="2">
    <source>
        <dbReference type="ARBA" id="ARBA00022598"/>
    </source>
</evidence>
<dbReference type="EMBL" id="JASCZI010241689">
    <property type="protein sequence ID" value="MED6204914.1"/>
    <property type="molecule type" value="Genomic_DNA"/>
</dbReference>
<dbReference type="Proteomes" id="UP001341840">
    <property type="component" value="Unassembled WGS sequence"/>
</dbReference>
<dbReference type="SUPFAM" id="SSF56091">
    <property type="entry name" value="DNA ligase/mRNA capping enzyme, catalytic domain"/>
    <property type="match status" value="1"/>
</dbReference>
<dbReference type="InterPro" id="IPR016059">
    <property type="entry name" value="DNA_ligase_ATP-dep_CS"/>
</dbReference>
<organism evidence="5 6">
    <name type="scientific">Stylosanthes scabra</name>
    <dbReference type="NCBI Taxonomy" id="79078"/>
    <lineage>
        <taxon>Eukaryota</taxon>
        <taxon>Viridiplantae</taxon>
        <taxon>Streptophyta</taxon>
        <taxon>Embryophyta</taxon>
        <taxon>Tracheophyta</taxon>
        <taxon>Spermatophyta</taxon>
        <taxon>Magnoliopsida</taxon>
        <taxon>eudicotyledons</taxon>
        <taxon>Gunneridae</taxon>
        <taxon>Pentapetalae</taxon>
        <taxon>rosids</taxon>
        <taxon>fabids</taxon>
        <taxon>Fabales</taxon>
        <taxon>Fabaceae</taxon>
        <taxon>Papilionoideae</taxon>
        <taxon>50 kb inversion clade</taxon>
        <taxon>dalbergioids sensu lato</taxon>
        <taxon>Dalbergieae</taxon>
        <taxon>Pterocarpus clade</taxon>
        <taxon>Stylosanthes</taxon>
    </lineage>
</organism>
<evidence type="ECO:0000256" key="1">
    <source>
        <dbReference type="ARBA" id="ARBA00007572"/>
    </source>
</evidence>
<proteinExistence type="inferred from homology"/>
<dbReference type="Gene3D" id="2.40.50.140">
    <property type="entry name" value="Nucleic acid-binding proteins"/>
    <property type="match status" value="1"/>
</dbReference>
<dbReference type="PROSITE" id="PS00333">
    <property type="entry name" value="DNA_LIGASE_A2"/>
    <property type="match status" value="1"/>
</dbReference>
<evidence type="ECO:0000313" key="6">
    <source>
        <dbReference type="Proteomes" id="UP001341840"/>
    </source>
</evidence>
<evidence type="ECO:0000259" key="4">
    <source>
        <dbReference type="PROSITE" id="PS50160"/>
    </source>
</evidence>
<dbReference type="PANTHER" id="PTHR45674">
    <property type="entry name" value="DNA LIGASE 1/3 FAMILY MEMBER"/>
    <property type="match status" value="1"/>
</dbReference>
<dbReference type="InterPro" id="IPR012310">
    <property type="entry name" value="DNA_ligase_ATP-dep_cent"/>
</dbReference>
<dbReference type="InterPro" id="IPR050191">
    <property type="entry name" value="ATP-dep_DNA_ligase"/>
</dbReference>
<dbReference type="InterPro" id="IPR012340">
    <property type="entry name" value="NA-bd_OB-fold"/>
</dbReference>
<dbReference type="PROSITE" id="PS50160">
    <property type="entry name" value="DNA_LIGASE_A3"/>
    <property type="match status" value="1"/>
</dbReference>